<dbReference type="SUPFAM" id="SSF52540">
    <property type="entry name" value="P-loop containing nucleoside triphosphate hydrolases"/>
    <property type="match status" value="1"/>
</dbReference>
<keyword evidence="1" id="KW-0472">Membrane</keyword>
<evidence type="ECO:0000313" key="2">
    <source>
        <dbReference type="EMBL" id="SUZ85671.1"/>
    </source>
</evidence>
<feature type="transmembrane region" description="Helical" evidence="1">
    <location>
        <begin position="25"/>
        <end position="47"/>
    </location>
</feature>
<dbReference type="PANTHER" id="PTHR36451:SF1">
    <property type="entry name" value="OMEGA-HYDROXY-BETA-DIHYDROMENAQUINONE-9 SULFOTRANSFERASE STF3"/>
    <property type="match status" value="1"/>
</dbReference>
<dbReference type="AlphaFoldDB" id="A0A381R1S6"/>
<organism evidence="2">
    <name type="scientific">marine metagenome</name>
    <dbReference type="NCBI Taxonomy" id="408172"/>
    <lineage>
        <taxon>unclassified sequences</taxon>
        <taxon>metagenomes</taxon>
        <taxon>ecological metagenomes</taxon>
    </lineage>
</organism>
<protein>
    <recommendedName>
        <fullName evidence="3">Sulfotransferase domain-containing protein</fullName>
    </recommendedName>
</protein>
<dbReference type="Gene3D" id="3.40.50.300">
    <property type="entry name" value="P-loop containing nucleotide triphosphate hydrolases"/>
    <property type="match status" value="1"/>
</dbReference>
<sequence length="367" mass="44491">MRNSNTTLGVFIVCLKVLWRHKRYLYLLTFLLFFPLYILINRLFLFLDYLVVPEFEDTKIQNPIFIIGFNRSGTTFFHKFLSQSRQFTSSTAWDMVAPSILLRKLIAFFPMLLSKMKFDRIEKKDKGHEVKLTEVEEDEMLFFLHKLDSKWITNNLIPWMQYDVQFKRFAHNLGRDNSGNAERNLNSFSFYREFCKRQIFLQKNKPILSKANPFVFRLDSLMKTFPDAKIIFIVRDPLETIPSYFSMQEKMKYGNMMTKQELKFYREETYKEIIDWYKETEDAQDKLESKNFVVFTYQDLTENLEKTIKQFFTFSNQRMTKEFERILKKTISKKYVKKHQNKTVSDFGLSDKKIRRDFDFVYEKYFN</sequence>
<accession>A0A381R1S6</accession>
<reference evidence="2" key="1">
    <citation type="submission" date="2018-05" db="EMBL/GenBank/DDBJ databases">
        <authorList>
            <person name="Lanie J.A."/>
            <person name="Ng W.-L."/>
            <person name="Kazmierczak K.M."/>
            <person name="Andrzejewski T.M."/>
            <person name="Davidsen T.M."/>
            <person name="Wayne K.J."/>
            <person name="Tettelin H."/>
            <person name="Glass J.I."/>
            <person name="Rusch D."/>
            <person name="Podicherti R."/>
            <person name="Tsui H.-C.T."/>
            <person name="Winkler M.E."/>
        </authorList>
    </citation>
    <scope>NUCLEOTIDE SEQUENCE</scope>
</reference>
<keyword evidence="1" id="KW-0812">Transmembrane</keyword>
<evidence type="ECO:0000256" key="1">
    <source>
        <dbReference type="SAM" id="Phobius"/>
    </source>
</evidence>
<dbReference type="Pfam" id="PF13469">
    <property type="entry name" value="Sulfotransfer_3"/>
    <property type="match status" value="1"/>
</dbReference>
<dbReference type="InterPro" id="IPR052736">
    <property type="entry name" value="Stf3_sulfotransferase"/>
</dbReference>
<evidence type="ECO:0008006" key="3">
    <source>
        <dbReference type="Google" id="ProtNLM"/>
    </source>
</evidence>
<dbReference type="EMBL" id="UINC01001646">
    <property type="protein sequence ID" value="SUZ85671.1"/>
    <property type="molecule type" value="Genomic_DNA"/>
</dbReference>
<keyword evidence="1" id="KW-1133">Transmembrane helix</keyword>
<proteinExistence type="predicted"/>
<dbReference type="InterPro" id="IPR027417">
    <property type="entry name" value="P-loop_NTPase"/>
</dbReference>
<gene>
    <name evidence="2" type="ORF">METZ01_LOCUS38525</name>
</gene>
<dbReference type="PANTHER" id="PTHR36451">
    <property type="entry name" value="PAPS-DEPENDENT SULFOTRANSFERASE STF3"/>
    <property type="match status" value="1"/>
</dbReference>
<name>A0A381R1S6_9ZZZZ</name>